<dbReference type="InterPro" id="IPR014825">
    <property type="entry name" value="DNA_alkylation"/>
</dbReference>
<reference evidence="4 5" key="1">
    <citation type="submission" date="2017-07" db="EMBL/GenBank/DDBJ databases">
        <title>Leptospira spp. isolated from tropical soils.</title>
        <authorList>
            <person name="Thibeaux R."/>
            <person name="Iraola G."/>
            <person name="Ferres I."/>
            <person name="Bierque E."/>
            <person name="Girault D."/>
            <person name="Soupe-Gilbert M.-E."/>
            <person name="Picardeau M."/>
            <person name="Goarant C."/>
        </authorList>
    </citation>
    <scope>NUCLEOTIDE SEQUENCE [LARGE SCALE GENOMIC DNA]</scope>
    <source>
        <strain evidence="3 5">FH1-B-B1</strain>
        <strain evidence="2 4">FH1-B-C1</strain>
    </source>
</reference>
<gene>
    <name evidence="2" type="ORF">CH360_09935</name>
    <name evidence="3" type="ORF">CH373_08790</name>
</gene>
<dbReference type="PANTHER" id="PTHR34070:SF1">
    <property type="entry name" value="DNA ALKYLATION REPAIR PROTEIN"/>
    <property type="match status" value="1"/>
</dbReference>
<comment type="caution">
    <text evidence="3">The sequence shown here is derived from an EMBL/GenBank/DDBJ whole genome shotgun (WGS) entry which is preliminary data.</text>
</comment>
<dbReference type="RefSeq" id="WP_100713880.1">
    <property type="nucleotide sequence ID" value="NZ_NPDY01000008.1"/>
</dbReference>
<evidence type="ECO:0000313" key="3">
    <source>
        <dbReference type="EMBL" id="PJZ73584.1"/>
    </source>
</evidence>
<dbReference type="Gene3D" id="1.25.10.90">
    <property type="match status" value="1"/>
</dbReference>
<protein>
    <submittedName>
        <fullName evidence="3">DNA alkylation repair protein</fullName>
    </submittedName>
</protein>
<evidence type="ECO:0000313" key="4">
    <source>
        <dbReference type="Proteomes" id="UP000231962"/>
    </source>
</evidence>
<dbReference type="Pfam" id="PF08713">
    <property type="entry name" value="DNA_alkylation"/>
    <property type="match status" value="1"/>
</dbReference>
<dbReference type="Proteomes" id="UP000231962">
    <property type="component" value="Unassembled WGS sequence"/>
</dbReference>
<evidence type="ECO:0000256" key="1">
    <source>
        <dbReference type="SAM" id="MobiDB-lite"/>
    </source>
</evidence>
<dbReference type="SUPFAM" id="SSF48371">
    <property type="entry name" value="ARM repeat"/>
    <property type="match status" value="1"/>
</dbReference>
<dbReference type="CDD" id="cd06561">
    <property type="entry name" value="AlkD_like"/>
    <property type="match status" value="1"/>
</dbReference>
<evidence type="ECO:0000313" key="5">
    <source>
        <dbReference type="Proteomes" id="UP000231990"/>
    </source>
</evidence>
<dbReference type="Proteomes" id="UP000231990">
    <property type="component" value="Unassembled WGS sequence"/>
</dbReference>
<evidence type="ECO:0000313" key="2">
    <source>
        <dbReference type="EMBL" id="PJZ69597.1"/>
    </source>
</evidence>
<dbReference type="EMBL" id="NPDZ01000004">
    <property type="protein sequence ID" value="PJZ73584.1"/>
    <property type="molecule type" value="Genomic_DNA"/>
</dbReference>
<accession>A0A2M9ZNH2</accession>
<dbReference type="OrthoDB" id="9775346at2"/>
<organism evidence="3 5">
    <name type="scientific">Leptospira perolatii</name>
    <dbReference type="NCBI Taxonomy" id="2023191"/>
    <lineage>
        <taxon>Bacteria</taxon>
        <taxon>Pseudomonadati</taxon>
        <taxon>Spirochaetota</taxon>
        <taxon>Spirochaetia</taxon>
        <taxon>Leptospirales</taxon>
        <taxon>Leptospiraceae</taxon>
        <taxon>Leptospira</taxon>
    </lineage>
</organism>
<name>A0A2M9ZNH2_9LEPT</name>
<dbReference type="AlphaFoldDB" id="A0A2M9ZNH2"/>
<dbReference type="PANTHER" id="PTHR34070">
    <property type="entry name" value="ARMADILLO-TYPE FOLD"/>
    <property type="match status" value="1"/>
</dbReference>
<feature type="region of interest" description="Disordered" evidence="1">
    <location>
        <begin position="1"/>
        <end position="29"/>
    </location>
</feature>
<keyword evidence="4" id="KW-1185">Reference proteome</keyword>
<sequence length="273" mass="31948">MSYDKKQKSSPGKPSLKTENRKTKTLPGLESKATQVISELQSFAKPEKVKILSGFFKTGKGEYGEGDMFLGISIPEQRKVAKQHAWLRLEEIPTLITSKYHEIRMTGLLILCERFPKEDGKGKKKIHQFYLKYLKYVNNWDFVDLSARILIGEYLLDKDRALVYKLAKSKNLWEKRISILTTYAFIRKNQFKDTIQICEILVYDSHDLIQKAVGWMLREVGNRDLKTETIFLDKYASSMPRTTLRYAIEKFPKKLKEHYMRLKQKENLSEGHV</sequence>
<dbReference type="InterPro" id="IPR016024">
    <property type="entry name" value="ARM-type_fold"/>
</dbReference>
<dbReference type="EMBL" id="NPDY01000008">
    <property type="protein sequence ID" value="PJZ69597.1"/>
    <property type="molecule type" value="Genomic_DNA"/>
</dbReference>
<proteinExistence type="predicted"/>